<feature type="compositionally biased region" description="Polar residues" evidence="1">
    <location>
        <begin position="48"/>
        <end position="71"/>
    </location>
</feature>
<feature type="compositionally biased region" description="Polar residues" evidence="1">
    <location>
        <begin position="1"/>
        <end position="14"/>
    </location>
</feature>
<accession>A0A448WQG3</accession>
<sequence>MPLSTSYTPLSGATQEPRPLLGRRPGKALEMKDPREVAASKLKELSLPETSSLVAPSSRSETPTGISTTSASLNVEETFSVKLDQ</sequence>
<feature type="compositionally biased region" description="Basic and acidic residues" evidence="1">
    <location>
        <begin position="27"/>
        <end position="46"/>
    </location>
</feature>
<evidence type="ECO:0000313" key="2">
    <source>
        <dbReference type="EMBL" id="VEL17593.1"/>
    </source>
</evidence>
<protein>
    <submittedName>
        <fullName evidence="2">Uncharacterized protein</fullName>
    </submittedName>
</protein>
<keyword evidence="3" id="KW-1185">Reference proteome</keyword>
<dbReference type="Proteomes" id="UP000784294">
    <property type="component" value="Unassembled WGS sequence"/>
</dbReference>
<evidence type="ECO:0000256" key="1">
    <source>
        <dbReference type="SAM" id="MobiDB-lite"/>
    </source>
</evidence>
<name>A0A448WQG3_9PLAT</name>
<dbReference type="EMBL" id="CAAALY010033302">
    <property type="protein sequence ID" value="VEL17593.1"/>
    <property type="molecule type" value="Genomic_DNA"/>
</dbReference>
<reference evidence="2" key="1">
    <citation type="submission" date="2018-11" db="EMBL/GenBank/DDBJ databases">
        <authorList>
            <consortium name="Pathogen Informatics"/>
        </authorList>
    </citation>
    <scope>NUCLEOTIDE SEQUENCE</scope>
</reference>
<comment type="caution">
    <text evidence="2">The sequence shown here is derived from an EMBL/GenBank/DDBJ whole genome shotgun (WGS) entry which is preliminary data.</text>
</comment>
<gene>
    <name evidence="2" type="ORF">PXEA_LOCUS11033</name>
</gene>
<feature type="region of interest" description="Disordered" evidence="1">
    <location>
        <begin position="1"/>
        <end position="71"/>
    </location>
</feature>
<evidence type="ECO:0000313" key="3">
    <source>
        <dbReference type="Proteomes" id="UP000784294"/>
    </source>
</evidence>
<proteinExistence type="predicted"/>
<dbReference type="AlphaFoldDB" id="A0A448WQG3"/>
<organism evidence="2 3">
    <name type="scientific">Protopolystoma xenopodis</name>
    <dbReference type="NCBI Taxonomy" id="117903"/>
    <lineage>
        <taxon>Eukaryota</taxon>
        <taxon>Metazoa</taxon>
        <taxon>Spiralia</taxon>
        <taxon>Lophotrochozoa</taxon>
        <taxon>Platyhelminthes</taxon>
        <taxon>Monogenea</taxon>
        <taxon>Polyopisthocotylea</taxon>
        <taxon>Polystomatidea</taxon>
        <taxon>Polystomatidae</taxon>
        <taxon>Protopolystoma</taxon>
    </lineage>
</organism>